<dbReference type="InterPro" id="IPR036366">
    <property type="entry name" value="PGBDSf"/>
</dbReference>
<evidence type="ECO:0000313" key="3">
    <source>
        <dbReference type="Proteomes" id="UP000638188"/>
    </source>
</evidence>
<dbReference type="InterPro" id="IPR007921">
    <property type="entry name" value="CHAP_dom"/>
</dbReference>
<gene>
    <name evidence="2" type="ORF">GCM10007418_13110</name>
</gene>
<dbReference type="Gene3D" id="1.10.101.10">
    <property type="entry name" value="PGBD-like superfamily/PGBD"/>
    <property type="match status" value="1"/>
</dbReference>
<name>A0ABQ1PD38_9GAMM</name>
<keyword evidence="3" id="KW-1185">Reference proteome</keyword>
<dbReference type="RefSeq" id="WP_150276510.1">
    <property type="nucleotide sequence ID" value="NZ_BMFF01000002.1"/>
</dbReference>
<dbReference type="EMBL" id="BMFF01000002">
    <property type="protein sequence ID" value="GGC94898.1"/>
    <property type="molecule type" value="Genomic_DNA"/>
</dbReference>
<organism evidence="2 3">
    <name type="scientific">Halopseudomonas salina</name>
    <dbReference type="NCBI Taxonomy" id="1323744"/>
    <lineage>
        <taxon>Bacteria</taxon>
        <taxon>Pseudomonadati</taxon>
        <taxon>Pseudomonadota</taxon>
        <taxon>Gammaproteobacteria</taxon>
        <taxon>Pseudomonadales</taxon>
        <taxon>Pseudomonadaceae</taxon>
        <taxon>Halopseudomonas</taxon>
    </lineage>
</organism>
<dbReference type="InterPro" id="IPR038765">
    <property type="entry name" value="Papain-like_cys_pep_sf"/>
</dbReference>
<comment type="caution">
    <text evidence="2">The sequence shown here is derived from an EMBL/GenBank/DDBJ whole genome shotgun (WGS) entry which is preliminary data.</text>
</comment>
<sequence>MTKSRKIDQPAQAFLDHVRSNLLRRGSRGDMVSYLNQRLHTLGLVDKPGAIFDLATQRAVRTFQASQLDERGRPLAVDGLVGALTAWRLVHIEDPVPQAEPLDAVASTPTLARGGSARGRLALQMAFKEREAGAREIGSNNNGEFVRKYLHPNGKSPLPWCAGFVSWCYSQHPQGCPYNYSLGARDILNQFTRRGWRIDPRKGQLPEPGDIVVWTRDVPGNPHAGHIGMVVELSEGGILYVIEGNKGPFPAPVKVFDYVYSRMNNLLGFGRVPD</sequence>
<reference evidence="3" key="1">
    <citation type="journal article" date="2019" name="Int. J. Syst. Evol. Microbiol.">
        <title>The Global Catalogue of Microorganisms (GCM) 10K type strain sequencing project: providing services to taxonomists for standard genome sequencing and annotation.</title>
        <authorList>
            <consortium name="The Broad Institute Genomics Platform"/>
            <consortium name="The Broad Institute Genome Sequencing Center for Infectious Disease"/>
            <person name="Wu L."/>
            <person name="Ma J."/>
        </authorList>
    </citation>
    <scope>NUCLEOTIDE SEQUENCE [LARGE SCALE GENOMIC DNA]</scope>
    <source>
        <strain evidence="3">CGMCC 1.12482</strain>
    </source>
</reference>
<dbReference type="InterPro" id="IPR036365">
    <property type="entry name" value="PGBD-like_sf"/>
</dbReference>
<dbReference type="Proteomes" id="UP000638188">
    <property type="component" value="Unassembled WGS sequence"/>
</dbReference>
<dbReference type="Pfam" id="PF05257">
    <property type="entry name" value="CHAP"/>
    <property type="match status" value="1"/>
</dbReference>
<proteinExistence type="predicted"/>
<accession>A0ABQ1PD38</accession>
<evidence type="ECO:0000259" key="1">
    <source>
        <dbReference type="Pfam" id="PF05257"/>
    </source>
</evidence>
<protein>
    <recommendedName>
        <fullName evidence="1">Peptidase C51 domain-containing protein</fullName>
    </recommendedName>
</protein>
<dbReference type="Gene3D" id="3.90.1720.10">
    <property type="entry name" value="endopeptidase domain like (from Nostoc punctiforme)"/>
    <property type="match status" value="1"/>
</dbReference>
<feature type="domain" description="Peptidase C51" evidence="1">
    <location>
        <begin position="157"/>
        <end position="245"/>
    </location>
</feature>
<dbReference type="SUPFAM" id="SSF47090">
    <property type="entry name" value="PGBD-like"/>
    <property type="match status" value="1"/>
</dbReference>
<dbReference type="SUPFAM" id="SSF54001">
    <property type="entry name" value="Cysteine proteinases"/>
    <property type="match status" value="1"/>
</dbReference>
<evidence type="ECO:0000313" key="2">
    <source>
        <dbReference type="EMBL" id="GGC94898.1"/>
    </source>
</evidence>